<keyword evidence="2" id="KW-1133">Transmembrane helix</keyword>
<gene>
    <name evidence="3" type="ORF">niasHT_002338</name>
</gene>
<evidence type="ECO:0000313" key="4">
    <source>
        <dbReference type="Proteomes" id="UP001620626"/>
    </source>
</evidence>
<dbReference type="AlphaFoldDB" id="A0ABD2LPH5"/>
<keyword evidence="4" id="KW-1185">Reference proteome</keyword>
<reference evidence="3 4" key="1">
    <citation type="submission" date="2024-10" db="EMBL/GenBank/DDBJ databases">
        <authorList>
            <person name="Kim D."/>
        </authorList>
    </citation>
    <scope>NUCLEOTIDE SEQUENCE [LARGE SCALE GENOMIC DNA]</scope>
    <source>
        <strain evidence="3">BH-2024</strain>
    </source>
</reference>
<keyword evidence="2" id="KW-0812">Transmembrane</keyword>
<comment type="caution">
    <text evidence="3">The sequence shown here is derived from an EMBL/GenBank/DDBJ whole genome shotgun (WGS) entry which is preliminary data.</text>
</comment>
<name>A0ABD2LPH5_9BILA</name>
<evidence type="ECO:0000313" key="3">
    <source>
        <dbReference type="EMBL" id="KAL3116214.1"/>
    </source>
</evidence>
<sequence>MRCPHNNKCRTMDGRGGAEKPSPNPEMCLNRVVLGPEITRRPAAMPFWADLAQGNNDNRDGANWEGARHFEHWLRRGSRAHKCPICQHLTPTQSVMLALFASIFECIFLLFSTFGALASVMRPKMKGFLLLALLPLVTFLPETMAKSIQAAEMSEMNDELSD</sequence>
<feature type="region of interest" description="Disordered" evidence="1">
    <location>
        <begin position="1"/>
        <end position="23"/>
    </location>
</feature>
<feature type="transmembrane region" description="Helical" evidence="2">
    <location>
        <begin position="97"/>
        <end position="121"/>
    </location>
</feature>
<dbReference type="Proteomes" id="UP001620626">
    <property type="component" value="Unassembled WGS sequence"/>
</dbReference>
<accession>A0ABD2LPH5</accession>
<evidence type="ECO:0000256" key="1">
    <source>
        <dbReference type="SAM" id="MobiDB-lite"/>
    </source>
</evidence>
<protein>
    <submittedName>
        <fullName evidence="3">Uncharacterized protein</fullName>
    </submittedName>
</protein>
<dbReference type="EMBL" id="JBICBT010000361">
    <property type="protein sequence ID" value="KAL3116214.1"/>
    <property type="molecule type" value="Genomic_DNA"/>
</dbReference>
<organism evidence="3 4">
    <name type="scientific">Heterodera trifolii</name>
    <dbReference type="NCBI Taxonomy" id="157864"/>
    <lineage>
        <taxon>Eukaryota</taxon>
        <taxon>Metazoa</taxon>
        <taxon>Ecdysozoa</taxon>
        <taxon>Nematoda</taxon>
        <taxon>Chromadorea</taxon>
        <taxon>Rhabditida</taxon>
        <taxon>Tylenchina</taxon>
        <taxon>Tylenchomorpha</taxon>
        <taxon>Tylenchoidea</taxon>
        <taxon>Heteroderidae</taxon>
        <taxon>Heteroderinae</taxon>
        <taxon>Heterodera</taxon>
    </lineage>
</organism>
<keyword evidence="2" id="KW-0472">Membrane</keyword>
<proteinExistence type="predicted"/>
<evidence type="ECO:0000256" key="2">
    <source>
        <dbReference type="SAM" id="Phobius"/>
    </source>
</evidence>